<organism evidence="1 2">
    <name type="scientific">Xenopus laevis</name>
    <name type="common">African clawed frog</name>
    <dbReference type="NCBI Taxonomy" id="8355"/>
    <lineage>
        <taxon>Eukaryota</taxon>
        <taxon>Metazoa</taxon>
        <taxon>Chordata</taxon>
        <taxon>Craniata</taxon>
        <taxon>Vertebrata</taxon>
        <taxon>Euteleostomi</taxon>
        <taxon>Amphibia</taxon>
        <taxon>Batrachia</taxon>
        <taxon>Anura</taxon>
        <taxon>Pipoidea</taxon>
        <taxon>Pipidae</taxon>
        <taxon>Xenopodinae</taxon>
        <taxon>Xenopus</taxon>
        <taxon>Xenopus</taxon>
    </lineage>
</organism>
<evidence type="ECO:0000313" key="2">
    <source>
        <dbReference type="Proteomes" id="UP000694892"/>
    </source>
</evidence>
<dbReference type="Proteomes" id="UP000694892">
    <property type="component" value="Chromosome 7L"/>
</dbReference>
<reference evidence="2" key="1">
    <citation type="journal article" date="2016" name="Nature">
        <title>Genome evolution in the allotetraploid frog Xenopus laevis.</title>
        <authorList>
            <person name="Session A.M."/>
            <person name="Uno Y."/>
            <person name="Kwon T."/>
            <person name="Chapman J.A."/>
            <person name="Toyoda A."/>
            <person name="Takahashi S."/>
            <person name="Fukui A."/>
            <person name="Hikosaka A."/>
            <person name="Suzuki A."/>
            <person name="Kondo M."/>
            <person name="van Heeringen S.J."/>
            <person name="Quigley I."/>
            <person name="Heinz S."/>
            <person name="Ogino H."/>
            <person name="Ochi H."/>
            <person name="Hellsten U."/>
            <person name="Lyons J.B."/>
            <person name="Simakov O."/>
            <person name="Putnam N."/>
            <person name="Stites J."/>
            <person name="Kuroki Y."/>
            <person name="Tanaka T."/>
            <person name="Michiue T."/>
            <person name="Watanabe M."/>
            <person name="Bogdanovic O."/>
            <person name="Lister R."/>
            <person name="Georgiou G."/>
            <person name="Paranjpe S.S."/>
            <person name="van Kruijsbergen I."/>
            <person name="Shu S."/>
            <person name="Carlson J."/>
            <person name="Kinoshita T."/>
            <person name="Ohta Y."/>
            <person name="Mawaribuchi S."/>
            <person name="Jenkins J."/>
            <person name="Grimwood J."/>
            <person name="Schmutz J."/>
            <person name="Mitros T."/>
            <person name="Mozaffari S.V."/>
            <person name="Suzuki Y."/>
            <person name="Haramoto Y."/>
            <person name="Yamamoto T.S."/>
            <person name="Takagi C."/>
            <person name="Heald R."/>
            <person name="Miller K."/>
            <person name="Haudenschild C."/>
            <person name="Kitzman J."/>
            <person name="Nakayama T."/>
            <person name="Izutsu Y."/>
            <person name="Robert J."/>
            <person name="Fortriede J."/>
            <person name="Burns K."/>
            <person name="Lotay V."/>
            <person name="Karimi K."/>
            <person name="Yasuoka Y."/>
            <person name="Dichmann D.S."/>
            <person name="Flajnik M.F."/>
            <person name="Houston D.W."/>
            <person name="Shendure J."/>
            <person name="DuPasquier L."/>
            <person name="Vize P.D."/>
            <person name="Zorn A.M."/>
            <person name="Ito M."/>
            <person name="Marcotte E.M."/>
            <person name="Wallingford J.B."/>
            <person name="Ito Y."/>
            <person name="Asashima M."/>
            <person name="Ueno N."/>
            <person name="Matsuda Y."/>
            <person name="Veenstra G.J."/>
            <person name="Fujiyama A."/>
            <person name="Harland R.M."/>
            <person name="Taira M."/>
            <person name="Rokhsar D.S."/>
        </authorList>
    </citation>
    <scope>NUCLEOTIDE SEQUENCE [LARGE SCALE GENOMIC DNA]</scope>
    <source>
        <strain evidence="2">J</strain>
    </source>
</reference>
<dbReference type="EMBL" id="CM004478">
    <property type="protein sequence ID" value="OCT72740.1"/>
    <property type="molecule type" value="Genomic_DNA"/>
</dbReference>
<dbReference type="AlphaFoldDB" id="A0A974HCC5"/>
<proteinExistence type="predicted"/>
<evidence type="ECO:0000313" key="1">
    <source>
        <dbReference type="EMBL" id="OCT72740.1"/>
    </source>
</evidence>
<name>A0A974HCC5_XENLA</name>
<accession>A0A974HCC5</accession>
<gene>
    <name evidence="1" type="ORF">XELAEV_18035723mg</name>
</gene>
<sequence length="71" mass="7990">MCLCVDLYKSDTQGKQTHIYSTDTPSSFLEQGIYTFSKQCSPTACTHPSTTYKPSRKTKTASCTQLIYFGY</sequence>
<protein>
    <submittedName>
        <fullName evidence="1">Uncharacterized protein</fullName>
    </submittedName>
</protein>